<evidence type="ECO:0000313" key="6">
    <source>
        <dbReference type="Proteomes" id="UP000682733"/>
    </source>
</evidence>
<feature type="compositionally biased region" description="Polar residues" evidence="2">
    <location>
        <begin position="534"/>
        <end position="563"/>
    </location>
</feature>
<gene>
    <name evidence="4" type="ORF">OVA965_LOCUS10484</name>
    <name evidence="5" type="ORF">TMI583_LOCUS10481</name>
</gene>
<dbReference type="GO" id="GO:0003676">
    <property type="term" value="F:nucleic acid binding"/>
    <property type="evidence" value="ECO:0007669"/>
    <property type="project" value="InterPro"/>
</dbReference>
<proteinExistence type="predicted"/>
<organism evidence="5 6">
    <name type="scientific">Didymodactylos carnosus</name>
    <dbReference type="NCBI Taxonomy" id="1234261"/>
    <lineage>
        <taxon>Eukaryota</taxon>
        <taxon>Metazoa</taxon>
        <taxon>Spiralia</taxon>
        <taxon>Gnathifera</taxon>
        <taxon>Rotifera</taxon>
        <taxon>Eurotatoria</taxon>
        <taxon>Bdelloidea</taxon>
        <taxon>Philodinida</taxon>
        <taxon>Philodinidae</taxon>
        <taxon>Didymodactylos</taxon>
    </lineage>
</organism>
<keyword evidence="1" id="KW-0863">Zinc-finger</keyword>
<accession>A0A8S2I4I3</accession>
<feature type="compositionally biased region" description="Low complexity" evidence="2">
    <location>
        <begin position="185"/>
        <end position="198"/>
    </location>
</feature>
<sequence>MDLTHQSIHQVSHLTPPQLRKTSKTSNEFAAAAKEINNIHESIESVSPIPNLTMSAKETDKNQEEQLNPISSEDETRLIQEEDEFQILVQSQLQAAQKLLQRIVILDHSKSEGIVEWLQSVEKTFAHLQYPQLLWTDKVKEHLDQQLQNWYQIEKDSIKTDWDLFKFKLLNRFKTSTLRLSPPMQITTTQTSSDSHTQTLKEKLEDQSSKHNQLAQVISDFPQFRGEDAENWLTNLLHLFLHLQLSPDAKLNYVPFTLTGEAAFWYHTHEEKFSSFGTFLELFTQRFIRKTVTSEPFSTATEKKYVPQSELPPSSTSYSLRNTLQKVLLEDLVRNQKTFGGGKENVKNWIEELEQQFKLAGLPDDLKMQYVPRLLKGDVKHWFNNTQIKYWTEFKAQITKTYTSSYDVTLAFERLQRYQQTPNQNVQQYYTEVIKLCKEADSDMSDRTKLQHLFSGLKPTIKIKVIEKDPTSTKEFLEYTKKAEDLQALIGKDEIITFPLEPFSSASNAFQQPRPYMSDRNSDLYVAPPRRTNPHSQQQASSVSSCGSRNDNSLLPVTTTLNHQTTNRNSSSNPTTSSQSSFQQQSCNDNFNLYSQHRQQFQQPFRPCLHCGSRAHRARDCQGFR</sequence>
<name>A0A8S2I4I3_9BILA</name>
<dbReference type="InterPro" id="IPR045358">
    <property type="entry name" value="Ty3_capsid"/>
</dbReference>
<dbReference type="AlphaFoldDB" id="A0A8S2I4I3"/>
<keyword evidence="1" id="KW-0479">Metal-binding</keyword>
<comment type="caution">
    <text evidence="5">The sequence shown here is derived from an EMBL/GenBank/DDBJ whole genome shotgun (WGS) entry which is preliminary data.</text>
</comment>
<feature type="domain" description="CCHC-type" evidence="3">
    <location>
        <begin position="608"/>
        <end position="621"/>
    </location>
</feature>
<dbReference type="EMBL" id="CAJOBA010003889">
    <property type="protein sequence ID" value="CAF3696198.1"/>
    <property type="molecule type" value="Genomic_DNA"/>
</dbReference>
<dbReference type="InterPro" id="IPR001878">
    <property type="entry name" value="Znf_CCHC"/>
</dbReference>
<dbReference type="Pfam" id="PF19259">
    <property type="entry name" value="Ty3_capsid"/>
    <property type="match status" value="1"/>
</dbReference>
<dbReference type="Proteomes" id="UP000682733">
    <property type="component" value="Unassembled WGS sequence"/>
</dbReference>
<evidence type="ECO:0000256" key="2">
    <source>
        <dbReference type="SAM" id="MobiDB-lite"/>
    </source>
</evidence>
<feature type="region of interest" description="Disordered" evidence="2">
    <location>
        <begin position="507"/>
        <end position="584"/>
    </location>
</feature>
<feature type="compositionally biased region" description="Low complexity" evidence="2">
    <location>
        <begin position="564"/>
        <end position="584"/>
    </location>
</feature>
<dbReference type="PANTHER" id="PTHR33223">
    <property type="entry name" value="CCHC-TYPE DOMAIN-CONTAINING PROTEIN"/>
    <property type="match status" value="1"/>
</dbReference>
<dbReference type="Proteomes" id="UP000677228">
    <property type="component" value="Unassembled WGS sequence"/>
</dbReference>
<keyword evidence="1" id="KW-0862">Zinc</keyword>
<dbReference type="PROSITE" id="PS50158">
    <property type="entry name" value="ZF_CCHC"/>
    <property type="match status" value="1"/>
</dbReference>
<evidence type="ECO:0000256" key="1">
    <source>
        <dbReference type="PROSITE-ProRule" id="PRU00047"/>
    </source>
</evidence>
<dbReference type="GO" id="GO:0008270">
    <property type="term" value="F:zinc ion binding"/>
    <property type="evidence" value="ECO:0007669"/>
    <property type="project" value="UniProtKB-KW"/>
</dbReference>
<feature type="compositionally biased region" description="Basic and acidic residues" evidence="2">
    <location>
        <begin position="199"/>
        <end position="208"/>
    </location>
</feature>
<reference evidence="5" key="1">
    <citation type="submission" date="2021-02" db="EMBL/GenBank/DDBJ databases">
        <authorList>
            <person name="Nowell W R."/>
        </authorList>
    </citation>
    <scope>NUCLEOTIDE SEQUENCE</scope>
</reference>
<dbReference type="EMBL" id="CAJNOK010003887">
    <property type="protein sequence ID" value="CAF0918317.1"/>
    <property type="molecule type" value="Genomic_DNA"/>
</dbReference>
<feature type="compositionally biased region" description="Polar residues" evidence="2">
    <location>
        <begin position="1"/>
        <end position="15"/>
    </location>
</feature>
<dbReference type="PANTHER" id="PTHR33223:SF6">
    <property type="entry name" value="CCHC-TYPE DOMAIN-CONTAINING PROTEIN"/>
    <property type="match status" value="1"/>
</dbReference>
<protein>
    <recommendedName>
        <fullName evidence="3">CCHC-type domain-containing protein</fullName>
    </recommendedName>
</protein>
<evidence type="ECO:0000259" key="3">
    <source>
        <dbReference type="PROSITE" id="PS50158"/>
    </source>
</evidence>
<evidence type="ECO:0000313" key="4">
    <source>
        <dbReference type="EMBL" id="CAF0918317.1"/>
    </source>
</evidence>
<evidence type="ECO:0000313" key="5">
    <source>
        <dbReference type="EMBL" id="CAF3696198.1"/>
    </source>
</evidence>
<feature type="region of interest" description="Disordered" evidence="2">
    <location>
        <begin position="184"/>
        <end position="208"/>
    </location>
</feature>
<feature type="region of interest" description="Disordered" evidence="2">
    <location>
        <begin position="1"/>
        <end position="26"/>
    </location>
</feature>